<feature type="region of interest" description="Disordered" evidence="1">
    <location>
        <begin position="561"/>
        <end position="582"/>
    </location>
</feature>
<evidence type="ECO:0000256" key="2">
    <source>
        <dbReference type="SAM" id="Phobius"/>
    </source>
</evidence>
<comment type="caution">
    <text evidence="3">The sequence shown here is derived from an EMBL/GenBank/DDBJ whole genome shotgun (WGS) entry which is preliminary data.</text>
</comment>
<accession>A0A917SDE4</accession>
<evidence type="ECO:0000313" key="3">
    <source>
        <dbReference type="EMBL" id="GGL74261.1"/>
    </source>
</evidence>
<keyword evidence="4" id="KW-1185">Reference proteome</keyword>
<reference evidence="3" key="2">
    <citation type="submission" date="2020-09" db="EMBL/GenBank/DDBJ databases">
        <authorList>
            <person name="Sun Q."/>
            <person name="Zhou Y."/>
        </authorList>
    </citation>
    <scope>NUCLEOTIDE SEQUENCE</scope>
    <source>
        <strain evidence="3">CGMCC 4.7306</strain>
    </source>
</reference>
<gene>
    <name evidence="3" type="ORF">GCM10011575_35630</name>
</gene>
<feature type="transmembrane region" description="Helical" evidence="2">
    <location>
        <begin position="132"/>
        <end position="149"/>
    </location>
</feature>
<proteinExistence type="predicted"/>
<evidence type="ECO:0000313" key="4">
    <source>
        <dbReference type="Proteomes" id="UP000613840"/>
    </source>
</evidence>
<feature type="transmembrane region" description="Helical" evidence="2">
    <location>
        <begin position="261"/>
        <end position="288"/>
    </location>
</feature>
<feature type="transmembrane region" description="Helical" evidence="2">
    <location>
        <begin position="236"/>
        <end position="255"/>
    </location>
</feature>
<dbReference type="RefSeq" id="WP_188896731.1">
    <property type="nucleotide sequence ID" value="NZ_BMMZ01000010.1"/>
</dbReference>
<sequence>MTARWKAPFRVAGNVLSKVYVEPIRTDRIRTAGWPAGLLIIAVLATVGYAAAVALAIGAPWLRHWLPMAGTSDTAGMPVLVPTVTAALLCLAAALGQTGALHAPVPLRILVLLASLAIMIELGATLDGVVQLLLTVGPWLVLVIMQVIRWRAGYRWWEYVVVVIMYAIALLGSAQGTSRGAAYGGGSSVDAIDLTMEEITIMAAPLAMLAGYAIAQWAFGLVLWTAEYGFQAARRTIPTPVLLIILVGLIIWRLIAEWHTFLALAFTLRLIIFPGIMIIGSIGCWLVVDRIADRRHPGDTGVEHLGDDVRMVALPAAVGLLASSIFDSLVVVPLRNFASVAPALHPAATTAAAVSDWLGGDAYGIGFSIALILWGGWLAWRGSRGRAEITATIGLAFLLTRIGQLAIGGGGFNPLLVTSAAALLIVLLVTRRLDRARIEGMIIVIGFALAISGRQFFADPVSSIIGGSITLFLGLVWQFLTSGGIANDDTRGWPRPSRVLMVLGFNLLAMLVVGYARVTDETGLTLDRLQDYGNNLLGGPLILGAAIAIALGLFRSTRPVAAAPDDSRTPVSVSAGRTDGGT</sequence>
<feature type="transmembrane region" description="Helical" evidence="2">
    <location>
        <begin position="441"/>
        <end position="458"/>
    </location>
</feature>
<reference evidence="3" key="1">
    <citation type="journal article" date="2014" name="Int. J. Syst. Evol. Microbiol.">
        <title>Complete genome sequence of Corynebacterium casei LMG S-19264T (=DSM 44701T), isolated from a smear-ripened cheese.</title>
        <authorList>
            <consortium name="US DOE Joint Genome Institute (JGI-PGF)"/>
            <person name="Walter F."/>
            <person name="Albersmeier A."/>
            <person name="Kalinowski J."/>
            <person name="Ruckert C."/>
        </authorList>
    </citation>
    <scope>NUCLEOTIDE SEQUENCE</scope>
    <source>
        <strain evidence="3">CGMCC 4.7306</strain>
    </source>
</reference>
<dbReference type="Proteomes" id="UP000613840">
    <property type="component" value="Unassembled WGS sequence"/>
</dbReference>
<feature type="transmembrane region" description="Helical" evidence="2">
    <location>
        <begin position="199"/>
        <end position="224"/>
    </location>
</feature>
<feature type="transmembrane region" description="Helical" evidence="2">
    <location>
        <begin position="536"/>
        <end position="554"/>
    </location>
</feature>
<dbReference type="EMBL" id="BMMZ01000010">
    <property type="protein sequence ID" value="GGL74261.1"/>
    <property type="molecule type" value="Genomic_DNA"/>
</dbReference>
<name>A0A917SDE4_9ACTN</name>
<feature type="transmembrane region" description="Helical" evidence="2">
    <location>
        <begin position="387"/>
        <end position="406"/>
    </location>
</feature>
<feature type="transmembrane region" description="Helical" evidence="2">
    <location>
        <begin position="362"/>
        <end position="380"/>
    </location>
</feature>
<feature type="transmembrane region" description="Helical" evidence="2">
    <location>
        <begin position="309"/>
        <end position="332"/>
    </location>
</feature>
<keyword evidence="2" id="KW-0472">Membrane</keyword>
<feature type="transmembrane region" description="Helical" evidence="2">
    <location>
        <begin position="412"/>
        <end position="429"/>
    </location>
</feature>
<feature type="transmembrane region" description="Helical" evidence="2">
    <location>
        <begin position="107"/>
        <end position="126"/>
    </location>
</feature>
<organism evidence="3 4">
    <name type="scientific">Microlunatus endophyticus</name>
    <dbReference type="NCBI Taxonomy" id="1716077"/>
    <lineage>
        <taxon>Bacteria</taxon>
        <taxon>Bacillati</taxon>
        <taxon>Actinomycetota</taxon>
        <taxon>Actinomycetes</taxon>
        <taxon>Propionibacteriales</taxon>
        <taxon>Propionibacteriaceae</taxon>
        <taxon>Microlunatus</taxon>
    </lineage>
</organism>
<keyword evidence="2" id="KW-1133">Transmembrane helix</keyword>
<protein>
    <submittedName>
        <fullName evidence="3">Uncharacterized protein</fullName>
    </submittedName>
</protein>
<feature type="transmembrane region" description="Helical" evidence="2">
    <location>
        <begin position="156"/>
        <end position="174"/>
    </location>
</feature>
<evidence type="ECO:0000256" key="1">
    <source>
        <dbReference type="SAM" id="MobiDB-lite"/>
    </source>
</evidence>
<feature type="transmembrane region" description="Helical" evidence="2">
    <location>
        <begin position="498"/>
        <end position="516"/>
    </location>
</feature>
<feature type="transmembrane region" description="Helical" evidence="2">
    <location>
        <begin position="38"/>
        <end position="62"/>
    </location>
</feature>
<dbReference type="AlphaFoldDB" id="A0A917SDE4"/>
<feature type="transmembrane region" description="Helical" evidence="2">
    <location>
        <begin position="74"/>
        <end position="95"/>
    </location>
</feature>
<feature type="transmembrane region" description="Helical" evidence="2">
    <location>
        <begin position="464"/>
        <end position="486"/>
    </location>
</feature>
<keyword evidence="2" id="KW-0812">Transmembrane</keyword>